<keyword evidence="2" id="KW-1185">Reference proteome</keyword>
<gene>
    <name evidence="1" type="ORF">AVEN_165639_1</name>
</gene>
<dbReference type="Proteomes" id="UP000499080">
    <property type="component" value="Unassembled WGS sequence"/>
</dbReference>
<feature type="non-terminal residue" evidence="1">
    <location>
        <position position="69"/>
    </location>
</feature>
<name>A0A4Y2CVF9_ARAVE</name>
<dbReference type="AlphaFoldDB" id="A0A4Y2CVF9"/>
<sequence>MFGLVQMMKTTPDPVSTLLLLLKQLYCYLGTDLVILNRCQMSTPELELSLQTSAPHHLPSIPVDSRPYG</sequence>
<accession>A0A4Y2CVF9</accession>
<comment type="caution">
    <text evidence="1">The sequence shown here is derived from an EMBL/GenBank/DDBJ whole genome shotgun (WGS) entry which is preliminary data.</text>
</comment>
<dbReference type="EMBL" id="BGPR01087742">
    <property type="protein sequence ID" value="GBM08363.1"/>
    <property type="molecule type" value="Genomic_DNA"/>
</dbReference>
<evidence type="ECO:0000313" key="1">
    <source>
        <dbReference type="EMBL" id="GBM08363.1"/>
    </source>
</evidence>
<reference evidence="1 2" key="1">
    <citation type="journal article" date="2019" name="Sci. Rep.">
        <title>Orb-weaving spider Araneus ventricosus genome elucidates the spidroin gene catalogue.</title>
        <authorList>
            <person name="Kono N."/>
            <person name="Nakamura H."/>
            <person name="Ohtoshi R."/>
            <person name="Moran D.A.P."/>
            <person name="Shinohara A."/>
            <person name="Yoshida Y."/>
            <person name="Fujiwara M."/>
            <person name="Mori M."/>
            <person name="Tomita M."/>
            <person name="Arakawa K."/>
        </authorList>
    </citation>
    <scope>NUCLEOTIDE SEQUENCE [LARGE SCALE GENOMIC DNA]</scope>
</reference>
<evidence type="ECO:0000313" key="2">
    <source>
        <dbReference type="Proteomes" id="UP000499080"/>
    </source>
</evidence>
<protein>
    <submittedName>
        <fullName evidence="1">Uncharacterized protein</fullName>
    </submittedName>
</protein>
<proteinExistence type="predicted"/>
<organism evidence="1 2">
    <name type="scientific">Araneus ventricosus</name>
    <name type="common">Orbweaver spider</name>
    <name type="synonym">Epeira ventricosa</name>
    <dbReference type="NCBI Taxonomy" id="182803"/>
    <lineage>
        <taxon>Eukaryota</taxon>
        <taxon>Metazoa</taxon>
        <taxon>Ecdysozoa</taxon>
        <taxon>Arthropoda</taxon>
        <taxon>Chelicerata</taxon>
        <taxon>Arachnida</taxon>
        <taxon>Araneae</taxon>
        <taxon>Araneomorphae</taxon>
        <taxon>Entelegynae</taxon>
        <taxon>Araneoidea</taxon>
        <taxon>Araneidae</taxon>
        <taxon>Araneus</taxon>
    </lineage>
</organism>